<keyword evidence="16" id="KW-1185">Reference proteome</keyword>
<keyword evidence="4 12" id="KW-0812">Transmembrane</keyword>
<feature type="transmembrane region" description="Helical" evidence="12">
    <location>
        <begin position="244"/>
        <end position="265"/>
    </location>
</feature>
<evidence type="ECO:0000313" key="15">
    <source>
        <dbReference type="EMBL" id="CAH3171064.1"/>
    </source>
</evidence>
<evidence type="ECO:0000256" key="3">
    <source>
        <dbReference type="ARBA" id="ARBA00022475"/>
    </source>
</evidence>
<evidence type="ECO:0000256" key="4">
    <source>
        <dbReference type="ARBA" id="ARBA00022692"/>
    </source>
</evidence>
<feature type="compositionally biased region" description="Polar residues" evidence="11">
    <location>
        <begin position="651"/>
        <end position="660"/>
    </location>
</feature>
<dbReference type="InterPro" id="IPR027359">
    <property type="entry name" value="Volt_channel_dom_sf"/>
</dbReference>
<evidence type="ECO:0000256" key="9">
    <source>
        <dbReference type="ARBA" id="ARBA00023303"/>
    </source>
</evidence>
<evidence type="ECO:0000256" key="6">
    <source>
        <dbReference type="ARBA" id="ARBA00022989"/>
    </source>
</evidence>
<dbReference type="PRINTS" id="PR01459">
    <property type="entry name" value="KCNQCHANNEL"/>
</dbReference>
<evidence type="ECO:0000313" key="16">
    <source>
        <dbReference type="Proteomes" id="UP001159405"/>
    </source>
</evidence>
<accession>A0ABN8R0R5</accession>
<feature type="compositionally biased region" description="Polar residues" evidence="11">
    <location>
        <begin position="738"/>
        <end position="748"/>
    </location>
</feature>
<keyword evidence="6 12" id="KW-1133">Transmembrane helix</keyword>
<keyword evidence="7" id="KW-0406">Ion transport</keyword>
<feature type="transmembrane region" description="Helical" evidence="12">
    <location>
        <begin position="306"/>
        <end position="331"/>
    </location>
</feature>
<feature type="transmembrane region" description="Helical" evidence="12">
    <location>
        <begin position="178"/>
        <end position="204"/>
    </location>
</feature>
<protein>
    <submittedName>
        <fullName evidence="15">Uncharacterized protein</fullName>
    </submittedName>
</protein>
<name>A0ABN8R0R5_9CNID</name>
<dbReference type="PANTHER" id="PTHR47735:SF9">
    <property type="entry name" value="POTASSIUM VOLTAGE-GATED CHANNEL SUBFAMILY KQT MEMBER 4-LIKE ISOFORM X1"/>
    <property type="match status" value="1"/>
</dbReference>
<keyword evidence="9" id="KW-0407">Ion channel</keyword>
<sequence length="911" mass="102169">MTRPVTADLRRESLDMLGVGGSFNEKHNANSFVDEATENFQMRRLDQASKKSADSAVQNGQRNRDEKHRQRFTGKISRIFPEDYRKIQNYCFRFLEMPRGFLSFSYHALLFILVIVSLILTVLSTVQTEEKNFQDILHVPVLVVEITLIILFVIEYIIRLWAAGCRSAYVGIKGRLRFAVQIYSIIDMIVIISSIVAISVASYASSSSVRLLRFLPLLRVLRFDRQAGTWKLLGSVIYVHRQELLTTFYLGFLTLIFASFVLYMAEKDANDTDFESWPSSFWWGVVTLTTIGYGDATPKTWHGKLCAALFFLCGISFFALPAGILGSGFALKVTQQQRQKHFHRRRRPAAILLQSYWRLFCADLNSKSVATWLPSIYYNRQQHLLKSVLEKSGTATGTAHGDNSPDLNKRKRSIWSKPQKGLRRGSFDARFSRSESPLTGILDRKSSACSVLDSDFLDENMLLSLQNEGEIPCIELSNAQKLAIRLIRILKLRVAIRKFKEARRPYDVKDVIEQYSTGHVEMLARVKNLQAKMDKAFGDRIDGTDDETAGKVGITSRLSRVERQVHLMDSKLEAVLQILHNIQNSPNYPSGGSTAYDLFRGHADGVSSRRSSVSRAHSDPLDVRTQMALDTNQITSNVTPNSDIPCVTLSDPESVQSSLSFGDRPHSSRTTSLGSLHGSVTGGDHPNTVQLDGLYISDVGTLNAPQLSRILVPDKRQLSDVTEESLTGSKETIGFPGSMSQQNSTASETDPAAGADESEPKPGEMSKEKERAEVDVEPGPGDIEVVWEKQEPTTLSRRRKRSQLSLDRTSESELQDEKASREQHSPSFSTGEGEAFDDRDVAERYTGTPERRDSINGRRRSAGKRDSQVYAEGRRSPRESEAGRFDELTRTAPTRMSAKRRPLVKSNPVDV</sequence>
<evidence type="ECO:0000256" key="7">
    <source>
        <dbReference type="ARBA" id="ARBA00023065"/>
    </source>
</evidence>
<feature type="transmembrane region" description="Helical" evidence="12">
    <location>
        <begin position="104"/>
        <end position="124"/>
    </location>
</feature>
<feature type="compositionally biased region" description="Basic and acidic residues" evidence="11">
    <location>
        <begin position="758"/>
        <end position="774"/>
    </location>
</feature>
<evidence type="ECO:0000256" key="12">
    <source>
        <dbReference type="SAM" id="Phobius"/>
    </source>
</evidence>
<evidence type="ECO:0000256" key="10">
    <source>
        <dbReference type="ARBA" id="ARBA00034430"/>
    </source>
</evidence>
<feature type="transmembrane region" description="Helical" evidence="12">
    <location>
        <begin position="136"/>
        <end position="158"/>
    </location>
</feature>
<evidence type="ECO:0000256" key="8">
    <source>
        <dbReference type="ARBA" id="ARBA00023136"/>
    </source>
</evidence>
<evidence type="ECO:0000259" key="14">
    <source>
        <dbReference type="Pfam" id="PF03520"/>
    </source>
</evidence>
<dbReference type="PRINTS" id="PR00169">
    <property type="entry name" value="KCHANNEL"/>
</dbReference>
<feature type="region of interest" description="Disordered" evidence="11">
    <location>
        <begin position="48"/>
        <end position="69"/>
    </location>
</feature>
<evidence type="ECO:0000259" key="13">
    <source>
        <dbReference type="Pfam" id="PF00520"/>
    </source>
</evidence>
<dbReference type="InterPro" id="IPR003937">
    <property type="entry name" value="K_chnl_volt-dep_KCNQ"/>
</dbReference>
<dbReference type="Proteomes" id="UP001159405">
    <property type="component" value="Unassembled WGS sequence"/>
</dbReference>
<feature type="compositionally biased region" description="Basic and acidic residues" evidence="11">
    <location>
        <begin position="863"/>
        <end position="889"/>
    </location>
</feature>
<dbReference type="InterPro" id="IPR005821">
    <property type="entry name" value="Ion_trans_dom"/>
</dbReference>
<feature type="region of interest" description="Disordered" evidence="11">
    <location>
        <begin position="634"/>
        <end position="685"/>
    </location>
</feature>
<feature type="domain" description="Ion transport" evidence="13">
    <location>
        <begin position="106"/>
        <end position="333"/>
    </location>
</feature>
<reference evidence="15 16" key="1">
    <citation type="submission" date="2022-05" db="EMBL/GenBank/DDBJ databases">
        <authorList>
            <consortium name="Genoscope - CEA"/>
            <person name="William W."/>
        </authorList>
    </citation>
    <scope>NUCLEOTIDE SEQUENCE [LARGE SCALE GENOMIC DNA]</scope>
</reference>
<dbReference type="InterPro" id="IPR013821">
    <property type="entry name" value="K_chnl_volt-dep_KCNQ_C"/>
</dbReference>
<dbReference type="EMBL" id="CALNXK010000161">
    <property type="protein sequence ID" value="CAH3171064.1"/>
    <property type="molecule type" value="Genomic_DNA"/>
</dbReference>
<proteinExistence type="predicted"/>
<evidence type="ECO:0000256" key="2">
    <source>
        <dbReference type="ARBA" id="ARBA00022448"/>
    </source>
</evidence>
<keyword evidence="2" id="KW-0813">Transport</keyword>
<dbReference type="Gene3D" id="1.10.287.70">
    <property type="match status" value="1"/>
</dbReference>
<dbReference type="PANTHER" id="PTHR47735">
    <property type="entry name" value="POTASSIUM VOLTAGE-GATED CHANNEL SUBFAMILY KQT MEMBER 4"/>
    <property type="match status" value="1"/>
</dbReference>
<dbReference type="Gene3D" id="1.20.120.350">
    <property type="entry name" value="Voltage-gated potassium channels. Chain C"/>
    <property type="match status" value="1"/>
</dbReference>
<comment type="caution">
    <text evidence="15">The sequence shown here is derived from an EMBL/GenBank/DDBJ whole genome shotgun (WGS) entry which is preliminary data.</text>
</comment>
<comment type="subcellular location">
    <subcellularLocation>
        <location evidence="1">Cell membrane</location>
        <topology evidence="1">Multi-pass membrane protein</topology>
    </subcellularLocation>
</comment>
<evidence type="ECO:0000256" key="5">
    <source>
        <dbReference type="ARBA" id="ARBA00022958"/>
    </source>
</evidence>
<evidence type="ECO:0000256" key="11">
    <source>
        <dbReference type="SAM" id="MobiDB-lite"/>
    </source>
</evidence>
<comment type="catalytic activity">
    <reaction evidence="10">
        <text>K(+)(in) = K(+)(out)</text>
        <dbReference type="Rhea" id="RHEA:29463"/>
        <dbReference type="ChEBI" id="CHEBI:29103"/>
    </reaction>
</comment>
<keyword evidence="8 12" id="KW-0472">Membrane</keyword>
<feature type="domain" description="Potassium channel voltage dependent KCNQ C-terminal" evidence="14">
    <location>
        <begin position="467"/>
        <end position="580"/>
    </location>
</feature>
<dbReference type="SUPFAM" id="SSF81324">
    <property type="entry name" value="Voltage-gated potassium channels"/>
    <property type="match status" value="1"/>
</dbReference>
<feature type="compositionally biased region" description="Basic and acidic residues" evidence="11">
    <location>
        <begin position="808"/>
        <end position="824"/>
    </location>
</feature>
<evidence type="ECO:0000256" key="1">
    <source>
        <dbReference type="ARBA" id="ARBA00004651"/>
    </source>
</evidence>
<dbReference type="Gene3D" id="6.10.140.1910">
    <property type="match status" value="2"/>
</dbReference>
<keyword evidence="3" id="KW-1003">Cell membrane</keyword>
<gene>
    <name evidence="15" type="ORF">PLOB_00011565</name>
</gene>
<dbReference type="Pfam" id="PF03520">
    <property type="entry name" value="KCNQ_channel"/>
    <property type="match status" value="1"/>
</dbReference>
<feature type="region of interest" description="Disordered" evidence="11">
    <location>
        <begin position="718"/>
        <end position="911"/>
    </location>
</feature>
<keyword evidence="5" id="KW-0630">Potassium</keyword>
<dbReference type="Pfam" id="PF00520">
    <property type="entry name" value="Ion_trans"/>
    <property type="match status" value="1"/>
</dbReference>
<organism evidence="15 16">
    <name type="scientific">Porites lobata</name>
    <dbReference type="NCBI Taxonomy" id="104759"/>
    <lineage>
        <taxon>Eukaryota</taxon>
        <taxon>Metazoa</taxon>
        <taxon>Cnidaria</taxon>
        <taxon>Anthozoa</taxon>
        <taxon>Hexacorallia</taxon>
        <taxon>Scleractinia</taxon>
        <taxon>Fungiina</taxon>
        <taxon>Poritidae</taxon>
        <taxon>Porites</taxon>
    </lineage>
</organism>
<feature type="compositionally biased region" description="Basic and acidic residues" evidence="11">
    <location>
        <begin position="836"/>
        <end position="856"/>
    </location>
</feature>